<evidence type="ECO:0000256" key="1">
    <source>
        <dbReference type="ARBA" id="ARBA00010088"/>
    </source>
</evidence>
<comment type="caution">
    <text evidence="6">The sequence shown here is derived from an EMBL/GenBank/DDBJ whole genome shotgun (WGS) entry which is preliminary data.</text>
</comment>
<evidence type="ECO:0000313" key="6">
    <source>
        <dbReference type="EMBL" id="MXQ65025.1"/>
    </source>
</evidence>
<evidence type="ECO:0000259" key="5">
    <source>
        <dbReference type="Pfam" id="PF08386"/>
    </source>
</evidence>
<dbReference type="GO" id="GO:0016787">
    <property type="term" value="F:hydrolase activity"/>
    <property type="evidence" value="ECO:0007669"/>
    <property type="project" value="UniProtKB-KW"/>
</dbReference>
<dbReference type="EMBL" id="WUTW01000002">
    <property type="protein sequence ID" value="MXQ65025.1"/>
    <property type="molecule type" value="Genomic_DNA"/>
</dbReference>
<keyword evidence="2 4" id="KW-0732">Signal</keyword>
<dbReference type="SUPFAM" id="SSF53474">
    <property type="entry name" value="alpha/beta-Hydrolases"/>
    <property type="match status" value="1"/>
</dbReference>
<keyword evidence="7" id="KW-1185">Reference proteome</keyword>
<organism evidence="6 7">
    <name type="scientific">Actinomadura rayongensis</name>
    <dbReference type="NCBI Taxonomy" id="1429076"/>
    <lineage>
        <taxon>Bacteria</taxon>
        <taxon>Bacillati</taxon>
        <taxon>Actinomycetota</taxon>
        <taxon>Actinomycetes</taxon>
        <taxon>Streptosporangiales</taxon>
        <taxon>Thermomonosporaceae</taxon>
        <taxon>Actinomadura</taxon>
    </lineage>
</organism>
<sequence length="496" mass="52757">MRAKTISGAVTALVLALASACTSDPKAAPLPPSTSPSSQGLAWKDCGEGFQCGTVQVPLDYAHPSAGTIGIAMIRLPASDRSGRIGSLFTNPGGPGGSGIEFVRQAARSFGADVRRKFDIVGFDPRGVGQSDPVRCLTGPQLDTFFSTDASPDDRAEIDAFAAQSKNFAASCAKRASALLPHVSTRDAAHDMDLLRAAVGDAKLTYYGASYGTYLGAVYAEQFPTHIRTLVLDGALDPKVSSAEVLVQQARGFETAFRAFAADCVQSPGCPLGTTVEGALTRLSAFQKQLDRTPLANTRDTRKVTEAWATMGIATALYAKESWPYLRQALSQAFTQHDGTLLITLADTMVERKPNGTYSNETEANMAVNCADKPNPPTLTAYQSYADKARKESPRFGPFVVWGGLPCIYWPTQTKQTPHPIKATGSPPILVVGTTRDPATPYQWAENLASELDNGVLLSLNGDGHTAYLQGDPCITSATDRYLLTGTPPRDGTHCN</sequence>
<dbReference type="OrthoDB" id="3930934at2"/>
<dbReference type="PANTHER" id="PTHR43248:SF29">
    <property type="entry name" value="TRIPEPTIDYL AMINOPEPTIDASE"/>
    <property type="match status" value="1"/>
</dbReference>
<evidence type="ECO:0000313" key="7">
    <source>
        <dbReference type="Proteomes" id="UP000431901"/>
    </source>
</evidence>
<accession>A0A6I4W9S7</accession>
<dbReference type="Pfam" id="PF08386">
    <property type="entry name" value="Abhydrolase_4"/>
    <property type="match status" value="1"/>
</dbReference>
<dbReference type="Gene3D" id="3.40.50.1820">
    <property type="entry name" value="alpha/beta hydrolase"/>
    <property type="match status" value="1"/>
</dbReference>
<name>A0A6I4W9S7_9ACTN</name>
<gene>
    <name evidence="6" type="ORF">GQ466_13365</name>
</gene>
<feature type="signal peptide" evidence="4">
    <location>
        <begin position="1"/>
        <end position="27"/>
    </location>
</feature>
<feature type="domain" description="Peptidase S33 tripeptidyl aminopeptidase-like C-terminal" evidence="5">
    <location>
        <begin position="394"/>
        <end position="495"/>
    </location>
</feature>
<evidence type="ECO:0000256" key="4">
    <source>
        <dbReference type="SAM" id="SignalP"/>
    </source>
</evidence>
<evidence type="ECO:0000256" key="3">
    <source>
        <dbReference type="ARBA" id="ARBA00022801"/>
    </source>
</evidence>
<reference evidence="6 7" key="1">
    <citation type="submission" date="2019-12" db="EMBL/GenBank/DDBJ databases">
        <title>Nocardia macrotermitis sp. nov. and Nocardia aurantia sp. nov., isolated from the gut of the fungus growing-termite Macrotermes natalensis.</title>
        <authorList>
            <person name="Christine B."/>
            <person name="Rene B."/>
        </authorList>
    </citation>
    <scope>NUCLEOTIDE SEQUENCE [LARGE SCALE GENOMIC DNA]</scope>
    <source>
        <strain evidence="6 7">DSM 102126</strain>
    </source>
</reference>
<proteinExistence type="inferred from homology"/>
<dbReference type="Proteomes" id="UP000431901">
    <property type="component" value="Unassembled WGS sequence"/>
</dbReference>
<dbReference type="PANTHER" id="PTHR43248">
    <property type="entry name" value="2-SUCCINYL-6-HYDROXY-2,4-CYCLOHEXADIENE-1-CARBOXYLATE SYNTHASE"/>
    <property type="match status" value="1"/>
</dbReference>
<feature type="chain" id="PRO_5026001827" evidence="4">
    <location>
        <begin position="28"/>
        <end position="496"/>
    </location>
</feature>
<dbReference type="InterPro" id="IPR051601">
    <property type="entry name" value="Serine_prot/Carboxylest_S33"/>
</dbReference>
<dbReference type="InterPro" id="IPR013595">
    <property type="entry name" value="Pept_S33_TAP-like_C"/>
</dbReference>
<dbReference type="InterPro" id="IPR029058">
    <property type="entry name" value="AB_hydrolase_fold"/>
</dbReference>
<evidence type="ECO:0000256" key="2">
    <source>
        <dbReference type="ARBA" id="ARBA00022729"/>
    </source>
</evidence>
<comment type="similarity">
    <text evidence="1">Belongs to the peptidase S33 family.</text>
</comment>
<dbReference type="AlphaFoldDB" id="A0A6I4W9S7"/>
<protein>
    <submittedName>
        <fullName evidence="6">Alpha/beta fold hydrolase</fullName>
    </submittedName>
</protein>
<keyword evidence="3 6" id="KW-0378">Hydrolase</keyword>
<dbReference type="PROSITE" id="PS51257">
    <property type="entry name" value="PROKAR_LIPOPROTEIN"/>
    <property type="match status" value="1"/>
</dbReference>